<evidence type="ECO:0000313" key="3">
    <source>
        <dbReference type="Proteomes" id="UP001205890"/>
    </source>
</evidence>
<evidence type="ECO:0000313" key="2">
    <source>
        <dbReference type="EMBL" id="MCP8940458.1"/>
    </source>
</evidence>
<gene>
    <name evidence="2" type="ORF">NK718_18180</name>
</gene>
<proteinExistence type="predicted"/>
<sequence>MSQGPSRTSDILMQLAAGTEDRISVRQIVAALGERTYALLIVVLGLPNCLPMPPPIPLISGILLFFVALQLVVGWPSPWLPRRLLDRTLARDVVSKAAARALPWLVWLERAARPRLVVFHSEPALRVMGVVLLAFSLALVFAAPFIGQIPLGLAVCLVGLGLVERDGYVVVSGLAVGMVGTSLSLGFVFAVIASATAIF</sequence>
<dbReference type="PANTHER" id="PTHR41795">
    <property type="entry name" value="EXOPOLYSACCHARIDE SYNTHESIS PROTEIN"/>
    <property type="match status" value="1"/>
</dbReference>
<dbReference type="PIRSF" id="PIRSF033239">
    <property type="entry name" value="ExoD"/>
    <property type="match status" value="1"/>
</dbReference>
<keyword evidence="1" id="KW-0472">Membrane</keyword>
<dbReference type="Pfam" id="PF06055">
    <property type="entry name" value="ExoD"/>
    <property type="match status" value="1"/>
</dbReference>
<accession>A0ABT1LJN1</accession>
<keyword evidence="1" id="KW-0812">Transmembrane</keyword>
<protein>
    <submittedName>
        <fullName evidence="2">Exopolysaccharide biosynthesis protein</fullName>
    </submittedName>
</protein>
<feature type="transmembrane region" description="Helical" evidence="1">
    <location>
        <begin position="169"/>
        <end position="193"/>
    </location>
</feature>
<feature type="transmembrane region" description="Helical" evidence="1">
    <location>
        <begin position="130"/>
        <end position="163"/>
    </location>
</feature>
<dbReference type="InterPro" id="IPR010331">
    <property type="entry name" value="ExoD"/>
</dbReference>
<name>A0ABT1LJN1_9HYPH</name>
<reference evidence="2 3" key="1">
    <citation type="submission" date="2022-07" db="EMBL/GenBank/DDBJ databases">
        <authorList>
            <person name="Li W.-J."/>
            <person name="Deng Q.-Q."/>
        </authorList>
    </citation>
    <scope>NUCLEOTIDE SEQUENCE [LARGE SCALE GENOMIC DNA]</scope>
    <source>
        <strain evidence="2 3">SYSU M60028</strain>
    </source>
</reference>
<feature type="transmembrane region" description="Helical" evidence="1">
    <location>
        <begin position="56"/>
        <end position="75"/>
    </location>
</feature>
<keyword evidence="1" id="KW-1133">Transmembrane helix</keyword>
<organism evidence="2 3">
    <name type="scientific">Alsobacter ponti</name>
    <dbReference type="NCBI Taxonomy" id="2962936"/>
    <lineage>
        <taxon>Bacteria</taxon>
        <taxon>Pseudomonadati</taxon>
        <taxon>Pseudomonadota</taxon>
        <taxon>Alphaproteobacteria</taxon>
        <taxon>Hyphomicrobiales</taxon>
        <taxon>Alsobacteraceae</taxon>
        <taxon>Alsobacter</taxon>
    </lineage>
</organism>
<dbReference type="RefSeq" id="WP_254745212.1">
    <property type="nucleotide sequence ID" value="NZ_JANCLU010000021.1"/>
</dbReference>
<dbReference type="Proteomes" id="UP001205890">
    <property type="component" value="Unassembled WGS sequence"/>
</dbReference>
<evidence type="ECO:0000256" key="1">
    <source>
        <dbReference type="SAM" id="Phobius"/>
    </source>
</evidence>
<dbReference type="EMBL" id="JANCLU010000021">
    <property type="protein sequence ID" value="MCP8940458.1"/>
    <property type="molecule type" value="Genomic_DNA"/>
</dbReference>
<dbReference type="PANTHER" id="PTHR41795:SF1">
    <property type="entry name" value="EXOPOLYSACCHARIDE SYNTHESIS PROTEIN"/>
    <property type="match status" value="1"/>
</dbReference>
<keyword evidence="3" id="KW-1185">Reference proteome</keyword>
<comment type="caution">
    <text evidence="2">The sequence shown here is derived from an EMBL/GenBank/DDBJ whole genome shotgun (WGS) entry which is preliminary data.</text>
</comment>